<protein>
    <submittedName>
        <fullName evidence="1">Uncharacterized protein</fullName>
    </submittedName>
</protein>
<dbReference type="AlphaFoldDB" id="A0A1G2S5H8"/>
<organism evidence="1 2">
    <name type="scientific">Candidatus Yonathbacteria bacterium RIFCSPHIGHO2_01_FULL_51_10</name>
    <dbReference type="NCBI Taxonomy" id="1802723"/>
    <lineage>
        <taxon>Bacteria</taxon>
        <taxon>Candidatus Yonathiibacteriota</taxon>
    </lineage>
</organism>
<evidence type="ECO:0000313" key="1">
    <source>
        <dbReference type="EMBL" id="OHA80257.1"/>
    </source>
</evidence>
<dbReference type="EMBL" id="MHUS01000031">
    <property type="protein sequence ID" value="OHA80257.1"/>
    <property type="molecule type" value="Genomic_DNA"/>
</dbReference>
<proteinExistence type="predicted"/>
<dbReference type="Proteomes" id="UP000176997">
    <property type="component" value="Unassembled WGS sequence"/>
</dbReference>
<reference evidence="1 2" key="1">
    <citation type="journal article" date="2016" name="Nat. Commun.">
        <title>Thousands of microbial genomes shed light on interconnected biogeochemical processes in an aquifer system.</title>
        <authorList>
            <person name="Anantharaman K."/>
            <person name="Brown C.T."/>
            <person name="Hug L.A."/>
            <person name="Sharon I."/>
            <person name="Castelle C.J."/>
            <person name="Probst A.J."/>
            <person name="Thomas B.C."/>
            <person name="Singh A."/>
            <person name="Wilkins M.J."/>
            <person name="Karaoz U."/>
            <person name="Brodie E.L."/>
            <person name="Williams K.H."/>
            <person name="Hubbard S.S."/>
            <person name="Banfield J.F."/>
        </authorList>
    </citation>
    <scope>NUCLEOTIDE SEQUENCE [LARGE SCALE GENOMIC DNA]</scope>
</reference>
<gene>
    <name evidence="1" type="ORF">A2675_02475</name>
</gene>
<comment type="caution">
    <text evidence="1">The sequence shown here is derived from an EMBL/GenBank/DDBJ whole genome shotgun (WGS) entry which is preliminary data.</text>
</comment>
<evidence type="ECO:0000313" key="2">
    <source>
        <dbReference type="Proteomes" id="UP000176997"/>
    </source>
</evidence>
<sequence>MPDSSYLDVDVSLTQFVARLCPNLSAPEQAEAVENLRQYLKVIERIHARLTIEEEVRQALRSTAKVRVL</sequence>
<name>A0A1G2S5H8_9BACT</name>
<accession>A0A1G2S5H8</accession>